<dbReference type="InterPro" id="IPR015915">
    <property type="entry name" value="Kelch-typ_b-propeller"/>
</dbReference>
<dbReference type="PANTHER" id="PTHR31672:SF13">
    <property type="entry name" value="F-BOX PROTEIN CPR30-LIKE"/>
    <property type="match status" value="1"/>
</dbReference>
<dbReference type="PANTHER" id="PTHR31672">
    <property type="entry name" value="BNACNNG10540D PROTEIN"/>
    <property type="match status" value="1"/>
</dbReference>
<name>A0A7N2R310_QUELO</name>
<reference evidence="2" key="2">
    <citation type="submission" date="2021-01" db="UniProtKB">
        <authorList>
            <consortium name="EnsemblPlants"/>
        </authorList>
    </citation>
    <scope>IDENTIFICATION</scope>
</reference>
<reference evidence="2 3" key="1">
    <citation type="journal article" date="2016" name="G3 (Bethesda)">
        <title>First Draft Assembly and Annotation of the Genome of a California Endemic Oak Quercus lobata Nee (Fagaceae).</title>
        <authorList>
            <person name="Sork V.L."/>
            <person name="Fitz-Gibbon S.T."/>
            <person name="Puiu D."/>
            <person name="Crepeau M."/>
            <person name="Gugger P.F."/>
            <person name="Sherman R."/>
            <person name="Stevens K."/>
            <person name="Langley C.H."/>
            <person name="Pellegrini M."/>
            <person name="Salzberg S.L."/>
        </authorList>
    </citation>
    <scope>NUCLEOTIDE SEQUENCE [LARGE SCALE GENOMIC DNA]</scope>
    <source>
        <strain evidence="2 3">cv. SW786</strain>
    </source>
</reference>
<dbReference type="InterPro" id="IPR017451">
    <property type="entry name" value="F-box-assoc_interact_dom"/>
</dbReference>
<keyword evidence="3" id="KW-1185">Reference proteome</keyword>
<dbReference type="InterPro" id="IPR006527">
    <property type="entry name" value="F-box-assoc_dom_typ1"/>
</dbReference>
<dbReference type="AlphaFoldDB" id="A0A7N2R310"/>
<protein>
    <recommendedName>
        <fullName evidence="1">F-box associated beta-propeller type 1 domain-containing protein</fullName>
    </recommendedName>
</protein>
<evidence type="ECO:0000259" key="1">
    <source>
        <dbReference type="Pfam" id="PF07734"/>
    </source>
</evidence>
<dbReference type="EnsemblPlants" id="QL04p036908:mrna">
    <property type="protein sequence ID" value="QL04p036908:mrna"/>
    <property type="gene ID" value="QL04p036908"/>
</dbReference>
<dbReference type="Gramene" id="QL04p036908:mrna">
    <property type="protein sequence ID" value="QL04p036908:mrna"/>
    <property type="gene ID" value="QL04p036908"/>
</dbReference>
<proteinExistence type="predicted"/>
<sequence>MVPDYFGKKGKVCKVVCDRMYDIISEYPVPSGFDRFYFGSLSAGIVGSCNGLLCIPHYKGDCVDVIYLYNPVIRKFKRLPDSSFSERYDWVAAGFGYQSKTNDYKVIRIYCLGGFTKFGKPKIKCQYAEVYTLSSNSWRRVEISLRPNVRLHGNESISHATFAREALHWLVDFIEYEDELQCETKILSFDVYNEKSRDIALPDGGRTTQHIALPDGCRTQHIAVFRGKLAFITVNTVNYYDPYITMWVMEEYVGSCNGLFCVAEFKNHDWFAKVIYLWNPCIRKFRRLPDFCLRQYNRDAIGFACQSETNDYKIPLPDGCGLPGGRHRLAVFKRKLALISFEFGFRHDTSCSQCLIWVLEEYVLKVVEAKSNVGEFPNWNNLAVVLIDPETLHEKDIGVHYRPTTATTFVESHVLLDGANGLSG</sequence>
<dbReference type="InterPro" id="IPR050796">
    <property type="entry name" value="SCF_F-box_component"/>
</dbReference>
<dbReference type="NCBIfam" id="TIGR01640">
    <property type="entry name" value="F_box_assoc_1"/>
    <property type="match status" value="1"/>
</dbReference>
<accession>A0A7N2R310</accession>
<feature type="domain" description="F-box associated beta-propeller type 1" evidence="1">
    <location>
        <begin position="45"/>
        <end position="250"/>
    </location>
</feature>
<evidence type="ECO:0000313" key="3">
    <source>
        <dbReference type="Proteomes" id="UP000594261"/>
    </source>
</evidence>
<dbReference type="Pfam" id="PF07734">
    <property type="entry name" value="FBA_1"/>
    <property type="match status" value="1"/>
</dbReference>
<evidence type="ECO:0000313" key="2">
    <source>
        <dbReference type="EnsemblPlants" id="QL04p036908:mrna"/>
    </source>
</evidence>
<dbReference type="EMBL" id="LRBV02000004">
    <property type="status" value="NOT_ANNOTATED_CDS"/>
    <property type="molecule type" value="Genomic_DNA"/>
</dbReference>
<organism evidence="2 3">
    <name type="scientific">Quercus lobata</name>
    <name type="common">Valley oak</name>
    <dbReference type="NCBI Taxonomy" id="97700"/>
    <lineage>
        <taxon>Eukaryota</taxon>
        <taxon>Viridiplantae</taxon>
        <taxon>Streptophyta</taxon>
        <taxon>Embryophyta</taxon>
        <taxon>Tracheophyta</taxon>
        <taxon>Spermatophyta</taxon>
        <taxon>Magnoliopsida</taxon>
        <taxon>eudicotyledons</taxon>
        <taxon>Gunneridae</taxon>
        <taxon>Pentapetalae</taxon>
        <taxon>rosids</taxon>
        <taxon>fabids</taxon>
        <taxon>Fagales</taxon>
        <taxon>Fagaceae</taxon>
        <taxon>Quercus</taxon>
    </lineage>
</organism>
<dbReference type="Proteomes" id="UP000594261">
    <property type="component" value="Chromosome 4"/>
</dbReference>
<dbReference type="InParanoid" id="A0A7N2R310"/>
<dbReference type="SUPFAM" id="SSF117281">
    <property type="entry name" value="Kelch motif"/>
    <property type="match status" value="1"/>
</dbReference>